<dbReference type="Proteomes" id="UP000241769">
    <property type="component" value="Unassembled WGS sequence"/>
</dbReference>
<dbReference type="EMBL" id="MDYQ01000149">
    <property type="protein sequence ID" value="PRP80430.1"/>
    <property type="molecule type" value="Genomic_DNA"/>
</dbReference>
<gene>
    <name evidence="2" type="ORF">PROFUN_11885</name>
</gene>
<evidence type="ECO:0000313" key="3">
    <source>
        <dbReference type="Proteomes" id="UP000241769"/>
    </source>
</evidence>
<evidence type="ECO:0000313" key="2">
    <source>
        <dbReference type="EMBL" id="PRP80430.1"/>
    </source>
</evidence>
<accession>A0A2P6N920</accession>
<name>A0A2P6N920_9EUKA</name>
<keyword evidence="3" id="KW-1185">Reference proteome</keyword>
<proteinExistence type="predicted"/>
<dbReference type="InParanoid" id="A0A2P6N920"/>
<dbReference type="InterPro" id="IPR036691">
    <property type="entry name" value="Endo/exonu/phosph_ase_sf"/>
</dbReference>
<dbReference type="Pfam" id="PF03372">
    <property type="entry name" value="Exo_endo_phos"/>
    <property type="match status" value="1"/>
</dbReference>
<dbReference type="InterPro" id="IPR005135">
    <property type="entry name" value="Endo/exonuclease/phosphatase"/>
</dbReference>
<comment type="caution">
    <text evidence="2">The sequence shown here is derived from an EMBL/GenBank/DDBJ whole genome shotgun (WGS) entry which is preliminary data.</text>
</comment>
<dbReference type="OrthoDB" id="15150at2759"/>
<sequence>MSYNLRFLTPRDGINHWDHRKGLVVDLMKKEGADLIATQEGTSRTENVSVNSSGVPQQLADLEWMFHGEFAWFGVAREDDGETCAILYRKSRFEVLEQNTFWLSEHPTQVGSLSWNSSCVRICTYGLFKDLHNGSRFYLYNCHLDHMSALASVKLIIQQAVTRVRDETPIFWTGDFNAVPTENSIKYIGDAKKNKYTFTDTSRLSTREHRGPIYTFSGFKHLDKEHIDFIFLRDTSNKIKVMDHETIFTPIDEKLGTPPSDHFPVQILFTME</sequence>
<dbReference type="PANTHER" id="PTHR12121:SF36">
    <property type="entry name" value="ENDONUCLEASE_EXONUCLEASE_PHOSPHATASE DOMAIN-CONTAINING PROTEIN"/>
    <property type="match status" value="1"/>
</dbReference>
<dbReference type="CDD" id="cd09083">
    <property type="entry name" value="EEP-1"/>
    <property type="match status" value="1"/>
</dbReference>
<organism evidence="2 3">
    <name type="scientific">Planoprotostelium fungivorum</name>
    <dbReference type="NCBI Taxonomy" id="1890364"/>
    <lineage>
        <taxon>Eukaryota</taxon>
        <taxon>Amoebozoa</taxon>
        <taxon>Evosea</taxon>
        <taxon>Variosea</taxon>
        <taxon>Cavosteliida</taxon>
        <taxon>Cavosteliaceae</taxon>
        <taxon>Planoprotostelium</taxon>
    </lineage>
</organism>
<evidence type="ECO:0000259" key="1">
    <source>
        <dbReference type="Pfam" id="PF03372"/>
    </source>
</evidence>
<reference evidence="2 3" key="1">
    <citation type="journal article" date="2018" name="Genome Biol. Evol.">
        <title>Multiple Roots of Fruiting Body Formation in Amoebozoa.</title>
        <authorList>
            <person name="Hillmann F."/>
            <person name="Forbes G."/>
            <person name="Novohradska S."/>
            <person name="Ferling I."/>
            <person name="Riege K."/>
            <person name="Groth M."/>
            <person name="Westermann M."/>
            <person name="Marz M."/>
            <person name="Spaller T."/>
            <person name="Winckler T."/>
            <person name="Schaap P."/>
            <person name="Glockner G."/>
        </authorList>
    </citation>
    <scope>NUCLEOTIDE SEQUENCE [LARGE SCALE GENOMIC DNA]</scope>
    <source>
        <strain evidence="2 3">Jena</strain>
    </source>
</reference>
<dbReference type="GO" id="GO:0000175">
    <property type="term" value="F:3'-5'-RNA exonuclease activity"/>
    <property type="evidence" value="ECO:0007669"/>
    <property type="project" value="TreeGrafter"/>
</dbReference>
<dbReference type="InterPro" id="IPR050410">
    <property type="entry name" value="CCR4/nocturin_mRNA_transcr"/>
</dbReference>
<protein>
    <recommendedName>
        <fullName evidence="1">Endonuclease/exonuclease/phosphatase domain-containing protein</fullName>
    </recommendedName>
</protein>
<dbReference type="PANTHER" id="PTHR12121">
    <property type="entry name" value="CARBON CATABOLITE REPRESSOR PROTEIN 4"/>
    <property type="match status" value="1"/>
</dbReference>
<dbReference type="SUPFAM" id="SSF56219">
    <property type="entry name" value="DNase I-like"/>
    <property type="match status" value="1"/>
</dbReference>
<dbReference type="AlphaFoldDB" id="A0A2P6N920"/>
<feature type="domain" description="Endonuclease/exonuclease/phosphatase" evidence="1">
    <location>
        <begin position="1"/>
        <end position="262"/>
    </location>
</feature>
<dbReference type="Gene3D" id="3.60.10.10">
    <property type="entry name" value="Endonuclease/exonuclease/phosphatase"/>
    <property type="match status" value="1"/>
</dbReference>